<organism evidence="2 3">
    <name type="scientific">Glutamicibacter mysorens</name>
    <dbReference type="NCBI Taxonomy" id="257984"/>
    <lineage>
        <taxon>Bacteria</taxon>
        <taxon>Bacillati</taxon>
        <taxon>Actinomycetota</taxon>
        <taxon>Actinomycetes</taxon>
        <taxon>Micrococcales</taxon>
        <taxon>Micrococcaceae</taxon>
        <taxon>Glutamicibacter</taxon>
    </lineage>
</organism>
<reference evidence="2 3" key="1">
    <citation type="submission" date="2017-11" db="EMBL/GenBank/DDBJ databases">
        <title>Sequencing the genomes of 1000 actinobacteria strains.</title>
        <authorList>
            <person name="Klenk H.-P."/>
        </authorList>
    </citation>
    <scope>NUCLEOTIDE SEQUENCE [LARGE SCALE GENOMIC DNA]</scope>
    <source>
        <strain evidence="2 3">DSM 12798</strain>
    </source>
</reference>
<dbReference type="EMBL" id="PGEY01000001">
    <property type="protein sequence ID" value="PJJ45869.1"/>
    <property type="molecule type" value="Genomic_DNA"/>
</dbReference>
<dbReference type="PROSITE" id="PS51819">
    <property type="entry name" value="VOC"/>
    <property type="match status" value="1"/>
</dbReference>
<dbReference type="Proteomes" id="UP000229263">
    <property type="component" value="Unassembled WGS sequence"/>
</dbReference>
<dbReference type="InterPro" id="IPR029068">
    <property type="entry name" value="Glyas_Bleomycin-R_OHBP_Dase"/>
</dbReference>
<gene>
    <name evidence="2" type="ORF">ATK23_3170</name>
</gene>
<evidence type="ECO:0000313" key="3">
    <source>
        <dbReference type="Proteomes" id="UP000229263"/>
    </source>
</evidence>
<proteinExistence type="predicted"/>
<keyword evidence="3" id="KW-1185">Reference proteome</keyword>
<evidence type="ECO:0000313" key="2">
    <source>
        <dbReference type="EMBL" id="PJJ45869.1"/>
    </source>
</evidence>
<comment type="caution">
    <text evidence="2">The sequence shown here is derived from an EMBL/GenBank/DDBJ whole genome shotgun (WGS) entry which is preliminary data.</text>
</comment>
<evidence type="ECO:0000259" key="1">
    <source>
        <dbReference type="PROSITE" id="PS51819"/>
    </source>
</evidence>
<keyword evidence="2" id="KW-0456">Lyase</keyword>
<sequence>MRQPATRLVAMDVLSSRVLLRPVDLAATQRFYREVLQLAVAREFGPAEQPGMVFFLGNGQLEVSGRRAPGTPSTLVLWMQVRDVRAELEQLSARGAKVLREACQEDWGLVEAWIGDPDGTRIVLVQVPADHPLRRDVRGPRK</sequence>
<dbReference type="GO" id="GO:0016829">
    <property type="term" value="F:lyase activity"/>
    <property type="evidence" value="ECO:0007669"/>
    <property type="project" value="UniProtKB-KW"/>
</dbReference>
<accession>A0ABX4N216</accession>
<dbReference type="SUPFAM" id="SSF54593">
    <property type="entry name" value="Glyoxalase/Bleomycin resistance protein/Dihydroxybiphenyl dioxygenase"/>
    <property type="match status" value="1"/>
</dbReference>
<dbReference type="Pfam" id="PF00903">
    <property type="entry name" value="Glyoxalase"/>
    <property type="match status" value="1"/>
</dbReference>
<dbReference type="InterPro" id="IPR037523">
    <property type="entry name" value="VOC_core"/>
</dbReference>
<feature type="domain" description="VOC" evidence="1">
    <location>
        <begin position="13"/>
        <end position="127"/>
    </location>
</feature>
<dbReference type="InterPro" id="IPR004360">
    <property type="entry name" value="Glyas_Fos-R_dOase_dom"/>
</dbReference>
<dbReference type="Gene3D" id="3.10.180.10">
    <property type="entry name" value="2,3-Dihydroxybiphenyl 1,2-Dioxygenase, domain 1"/>
    <property type="match status" value="1"/>
</dbReference>
<protein>
    <submittedName>
        <fullName evidence="2">Enzyme related to lactoylglutathione lyase</fullName>
    </submittedName>
</protein>
<name>A0ABX4N216_9MICC</name>